<dbReference type="InterPro" id="IPR037152">
    <property type="entry name" value="L-asparaginase_N_sf"/>
</dbReference>
<gene>
    <name evidence="8" type="ORF">F8C67_12605</name>
</gene>
<comment type="caution">
    <text evidence="8">The sequence shown here is derived from an EMBL/GenBank/DDBJ whole genome shotgun (WGS) entry which is preliminary data.</text>
</comment>
<protein>
    <recommendedName>
        <fullName evidence="2">asparaginase</fullName>
        <ecNumber evidence="2">3.5.1.1</ecNumber>
    </recommendedName>
</protein>
<feature type="domain" description="L-asparaginase N-terminal" evidence="6">
    <location>
        <begin position="3"/>
        <end position="195"/>
    </location>
</feature>
<dbReference type="PIRSF" id="PIRSF001220">
    <property type="entry name" value="L-ASNase_gatD"/>
    <property type="match status" value="1"/>
</dbReference>
<organism evidence="8 9">
    <name type="scientific">Phaeocystidibacter luteus</name>
    <dbReference type="NCBI Taxonomy" id="911197"/>
    <lineage>
        <taxon>Bacteria</taxon>
        <taxon>Pseudomonadati</taxon>
        <taxon>Bacteroidota</taxon>
        <taxon>Flavobacteriia</taxon>
        <taxon>Flavobacteriales</taxon>
        <taxon>Phaeocystidibacteraceae</taxon>
        <taxon>Phaeocystidibacter</taxon>
    </lineage>
</organism>
<dbReference type="Proteomes" id="UP000468650">
    <property type="component" value="Unassembled WGS sequence"/>
</dbReference>
<dbReference type="SFLD" id="SFLDS00057">
    <property type="entry name" value="Glutaminase/Asparaginase"/>
    <property type="match status" value="1"/>
</dbReference>
<dbReference type="SUPFAM" id="SSF53774">
    <property type="entry name" value="Glutaminase/Asparaginase"/>
    <property type="match status" value="1"/>
</dbReference>
<dbReference type="InterPro" id="IPR006034">
    <property type="entry name" value="Asparaginase/glutaminase-like"/>
</dbReference>
<dbReference type="PANTHER" id="PTHR11707">
    <property type="entry name" value="L-ASPARAGINASE"/>
    <property type="match status" value="1"/>
</dbReference>
<dbReference type="CDD" id="cd08963">
    <property type="entry name" value="L-asparaginase_I"/>
    <property type="match status" value="1"/>
</dbReference>
<dbReference type="SMART" id="SM00870">
    <property type="entry name" value="Asparaginase"/>
    <property type="match status" value="1"/>
</dbReference>
<keyword evidence="9" id="KW-1185">Reference proteome</keyword>
<dbReference type="PIRSF" id="PIRSF500176">
    <property type="entry name" value="L_ASNase"/>
    <property type="match status" value="1"/>
</dbReference>
<dbReference type="Pfam" id="PF00710">
    <property type="entry name" value="Asparaginase"/>
    <property type="match status" value="1"/>
</dbReference>
<dbReference type="PROSITE" id="PS51732">
    <property type="entry name" value="ASN_GLN_ASE_3"/>
    <property type="match status" value="1"/>
</dbReference>
<dbReference type="RefSeq" id="WP_151668221.1">
    <property type="nucleotide sequence ID" value="NZ_WBVO01000012.1"/>
</dbReference>
<evidence type="ECO:0000256" key="4">
    <source>
        <dbReference type="PIRSR" id="PIRSR001220-1"/>
    </source>
</evidence>
<dbReference type="Gene3D" id="3.40.50.40">
    <property type="match status" value="1"/>
</dbReference>
<feature type="active site" description="O-isoaspartyl threonine intermediate" evidence="4">
    <location>
        <position position="12"/>
    </location>
</feature>
<dbReference type="PROSITE" id="PS00144">
    <property type="entry name" value="ASN_GLN_ASE_1"/>
    <property type="match status" value="1"/>
</dbReference>
<accession>A0A6N6RD63</accession>
<dbReference type="InterPro" id="IPR027473">
    <property type="entry name" value="L-asparaginase_C"/>
</dbReference>
<evidence type="ECO:0000259" key="6">
    <source>
        <dbReference type="Pfam" id="PF00710"/>
    </source>
</evidence>
<evidence type="ECO:0000313" key="9">
    <source>
        <dbReference type="Proteomes" id="UP000468650"/>
    </source>
</evidence>
<dbReference type="EMBL" id="WBVO01000012">
    <property type="protein sequence ID" value="KAB2807031.1"/>
    <property type="molecule type" value="Genomic_DNA"/>
</dbReference>
<keyword evidence="3" id="KW-0378">Hydrolase</keyword>
<comment type="similarity">
    <text evidence="1">Belongs to the asparaginase 1 family.</text>
</comment>
<dbReference type="GO" id="GO:0009066">
    <property type="term" value="P:aspartate family amino acid metabolic process"/>
    <property type="evidence" value="ECO:0007669"/>
    <property type="project" value="UniProtKB-ARBA"/>
</dbReference>
<dbReference type="InterPro" id="IPR041725">
    <property type="entry name" value="L-asparaginase_I"/>
</dbReference>
<evidence type="ECO:0000256" key="3">
    <source>
        <dbReference type="ARBA" id="ARBA00022801"/>
    </source>
</evidence>
<proteinExistence type="inferred from homology"/>
<feature type="active site" evidence="5">
    <location>
        <position position="12"/>
    </location>
</feature>
<dbReference type="PANTHER" id="PTHR11707:SF28">
    <property type="entry name" value="60 KDA LYSOPHOSPHOLIPASE"/>
    <property type="match status" value="1"/>
</dbReference>
<dbReference type="InterPro" id="IPR036152">
    <property type="entry name" value="Asp/glu_Ase-like_sf"/>
</dbReference>
<dbReference type="FunFam" id="3.40.50.40:FF:000001">
    <property type="entry name" value="L-asparaginase 1"/>
    <property type="match status" value="1"/>
</dbReference>
<dbReference type="InterPro" id="IPR040919">
    <property type="entry name" value="Asparaginase_C"/>
</dbReference>
<evidence type="ECO:0000259" key="7">
    <source>
        <dbReference type="Pfam" id="PF17763"/>
    </source>
</evidence>
<dbReference type="InterPro" id="IPR027474">
    <property type="entry name" value="L-asparaginase_N"/>
</dbReference>
<evidence type="ECO:0000256" key="1">
    <source>
        <dbReference type="ARBA" id="ARBA00010518"/>
    </source>
</evidence>
<dbReference type="EC" id="3.5.1.1" evidence="2"/>
<dbReference type="InterPro" id="IPR006033">
    <property type="entry name" value="AsnA_fam"/>
</dbReference>
<dbReference type="Pfam" id="PF17763">
    <property type="entry name" value="Asparaginase_C"/>
    <property type="match status" value="1"/>
</dbReference>
<evidence type="ECO:0000256" key="2">
    <source>
        <dbReference type="ARBA" id="ARBA00012920"/>
    </source>
</evidence>
<dbReference type="AlphaFoldDB" id="A0A6N6RD63"/>
<dbReference type="NCBIfam" id="TIGR00519">
    <property type="entry name" value="asnASE_I"/>
    <property type="match status" value="1"/>
</dbReference>
<dbReference type="OrthoDB" id="9788068at2"/>
<evidence type="ECO:0000256" key="5">
    <source>
        <dbReference type="PROSITE-ProRule" id="PRU10099"/>
    </source>
</evidence>
<dbReference type="PRINTS" id="PR00139">
    <property type="entry name" value="ASNGLNASE"/>
</dbReference>
<feature type="domain" description="Asparaginase/glutaminase C-terminal" evidence="7">
    <location>
        <begin position="213"/>
        <end position="329"/>
    </location>
</feature>
<dbReference type="InterPro" id="IPR020827">
    <property type="entry name" value="Asparaginase/glutaminase_AS1"/>
</dbReference>
<sequence length="339" mass="37519">MTRILLIYTGGTIGMVRGAGGELEPFNFENLLEQVPELGQLNCEIDTRSFEHPIDSSLMKPHHWLEMAEIIGSNYDQYDGFVLLHGSDTMAYTSSALSFLLENVAKPVILTGAQLPIGMLRSDARENIITAMELASARDNEGKPVIPEVAVYFEYTLHRGNRLYKYSSQSFDAYDSPNYPVLAESGVDLHIYNDRIWRGAKEPLKVHKELETNISVLHFYPGLDRDIIEHTLLRGNRKGVILHTFGAGNAPMDPWLAEAISEAISNGTVVINVTQCKAGGVDQWKYAAGAHLARLGVISGGDMTLEAALTKSMVLLGEGWRGSEFRDKFEQSLCGERSI</sequence>
<evidence type="ECO:0000313" key="8">
    <source>
        <dbReference type="EMBL" id="KAB2807031.1"/>
    </source>
</evidence>
<name>A0A6N6RD63_9FLAO</name>
<reference evidence="8 9" key="1">
    <citation type="submission" date="2019-09" db="EMBL/GenBank/DDBJ databases">
        <title>Genomes of family Cryomorphaceae.</title>
        <authorList>
            <person name="Bowman J.P."/>
        </authorList>
    </citation>
    <scope>NUCLEOTIDE SEQUENCE [LARGE SCALE GENOMIC DNA]</scope>
    <source>
        <strain evidence="8 9">LMG 25704</strain>
    </source>
</reference>
<dbReference type="GO" id="GO:0004067">
    <property type="term" value="F:asparaginase activity"/>
    <property type="evidence" value="ECO:0007669"/>
    <property type="project" value="UniProtKB-UniRule"/>
</dbReference>
<dbReference type="Gene3D" id="3.40.50.1170">
    <property type="entry name" value="L-asparaginase, N-terminal domain"/>
    <property type="match status" value="1"/>
</dbReference>